<dbReference type="Pfam" id="PF00083">
    <property type="entry name" value="Sugar_tr"/>
    <property type="match status" value="1"/>
</dbReference>
<name>A0A5N6SBQ1_ASPPS</name>
<feature type="transmembrane region" description="Helical" evidence="8">
    <location>
        <begin position="114"/>
        <end position="133"/>
    </location>
</feature>
<evidence type="ECO:0000256" key="4">
    <source>
        <dbReference type="ARBA" id="ARBA00022692"/>
    </source>
</evidence>
<dbReference type="OrthoDB" id="6612291at2759"/>
<dbReference type="SUPFAM" id="SSF103473">
    <property type="entry name" value="MFS general substrate transporter"/>
    <property type="match status" value="1"/>
</dbReference>
<feature type="transmembrane region" description="Helical" evidence="8">
    <location>
        <begin position="326"/>
        <end position="347"/>
    </location>
</feature>
<dbReference type="FunFam" id="1.20.1250.20:FF:000078">
    <property type="entry name" value="MFS maltose transporter, putative"/>
    <property type="match status" value="1"/>
</dbReference>
<proteinExistence type="inferred from homology"/>
<evidence type="ECO:0000256" key="6">
    <source>
        <dbReference type="ARBA" id="ARBA00023136"/>
    </source>
</evidence>
<evidence type="ECO:0000256" key="7">
    <source>
        <dbReference type="RuleBase" id="RU003346"/>
    </source>
</evidence>
<dbReference type="Gene3D" id="1.20.1250.20">
    <property type="entry name" value="MFS general substrate transporter like domains"/>
    <property type="match status" value="1"/>
</dbReference>
<dbReference type="Proteomes" id="UP000325672">
    <property type="component" value="Unassembled WGS sequence"/>
</dbReference>
<dbReference type="AlphaFoldDB" id="A0A5N6SBQ1"/>
<reference evidence="10 11" key="1">
    <citation type="submission" date="2019-04" db="EMBL/GenBank/DDBJ databases">
        <title>Friends and foes A comparative genomics study of 23 Aspergillus species from section Flavi.</title>
        <authorList>
            <consortium name="DOE Joint Genome Institute"/>
            <person name="Kjaerbolling I."/>
            <person name="Vesth T."/>
            <person name="Frisvad J.C."/>
            <person name="Nybo J.L."/>
            <person name="Theobald S."/>
            <person name="Kildgaard S."/>
            <person name="Isbrandt T."/>
            <person name="Kuo A."/>
            <person name="Sato A."/>
            <person name="Lyhne E.K."/>
            <person name="Kogle M.E."/>
            <person name="Wiebenga A."/>
            <person name="Kun R.S."/>
            <person name="Lubbers R.J."/>
            <person name="Makela M.R."/>
            <person name="Barry K."/>
            <person name="Chovatia M."/>
            <person name="Clum A."/>
            <person name="Daum C."/>
            <person name="Haridas S."/>
            <person name="He G."/>
            <person name="LaButti K."/>
            <person name="Lipzen A."/>
            <person name="Mondo S."/>
            <person name="Riley R."/>
            <person name="Salamov A."/>
            <person name="Simmons B.A."/>
            <person name="Magnuson J.K."/>
            <person name="Henrissat B."/>
            <person name="Mortensen U.H."/>
            <person name="Larsen T.O."/>
            <person name="Devries R.P."/>
            <person name="Grigoriev I.V."/>
            <person name="Machida M."/>
            <person name="Baker S.E."/>
            <person name="Andersen M.R."/>
        </authorList>
    </citation>
    <scope>NUCLEOTIDE SEQUENCE [LARGE SCALE GENOMIC DNA]</scope>
    <source>
        <strain evidence="10 11">CBS 117625</strain>
    </source>
</reference>
<evidence type="ECO:0000256" key="1">
    <source>
        <dbReference type="ARBA" id="ARBA00004141"/>
    </source>
</evidence>
<feature type="transmembrane region" description="Helical" evidence="8">
    <location>
        <begin position="145"/>
        <end position="161"/>
    </location>
</feature>
<evidence type="ECO:0000256" key="5">
    <source>
        <dbReference type="ARBA" id="ARBA00022989"/>
    </source>
</evidence>
<keyword evidence="3 7" id="KW-0813">Transport</keyword>
<dbReference type="PROSITE" id="PS00217">
    <property type="entry name" value="SUGAR_TRANSPORT_2"/>
    <property type="match status" value="1"/>
</dbReference>
<keyword evidence="6 8" id="KW-0472">Membrane</keyword>
<keyword evidence="4 8" id="KW-0812">Transmembrane</keyword>
<dbReference type="GO" id="GO:0016020">
    <property type="term" value="C:membrane"/>
    <property type="evidence" value="ECO:0007669"/>
    <property type="project" value="UniProtKB-SubCell"/>
</dbReference>
<accession>A0A5N6SBQ1</accession>
<gene>
    <name evidence="10" type="ORF">BDV38DRAFT_297337</name>
</gene>
<evidence type="ECO:0000256" key="8">
    <source>
        <dbReference type="SAM" id="Phobius"/>
    </source>
</evidence>
<dbReference type="InterPro" id="IPR050360">
    <property type="entry name" value="MFS_Sugar_Transporters"/>
</dbReference>
<dbReference type="PROSITE" id="PS50850">
    <property type="entry name" value="MFS"/>
    <property type="match status" value="1"/>
</dbReference>
<feature type="transmembrane region" description="Helical" evidence="8">
    <location>
        <begin position="424"/>
        <end position="444"/>
    </location>
</feature>
<evidence type="ECO:0000256" key="3">
    <source>
        <dbReference type="ARBA" id="ARBA00022448"/>
    </source>
</evidence>
<comment type="similarity">
    <text evidence="2 7">Belongs to the major facilitator superfamily. Sugar transporter (TC 2.A.1.1) family.</text>
</comment>
<evidence type="ECO:0000256" key="2">
    <source>
        <dbReference type="ARBA" id="ARBA00010992"/>
    </source>
</evidence>
<dbReference type="InterPro" id="IPR005829">
    <property type="entry name" value="Sugar_transporter_CS"/>
</dbReference>
<dbReference type="GO" id="GO:0005351">
    <property type="term" value="F:carbohydrate:proton symporter activity"/>
    <property type="evidence" value="ECO:0007669"/>
    <property type="project" value="TreeGrafter"/>
</dbReference>
<keyword evidence="5 8" id="KW-1133">Transmembrane helix</keyword>
<comment type="subcellular location">
    <subcellularLocation>
        <location evidence="1">Membrane</location>
        <topology evidence="1">Multi-pass membrane protein</topology>
    </subcellularLocation>
</comment>
<feature type="transmembrane region" description="Helical" evidence="8">
    <location>
        <begin position="356"/>
        <end position="376"/>
    </location>
</feature>
<dbReference type="GeneID" id="43647317"/>
<feature type="domain" description="Major facilitator superfamily (MFS) profile" evidence="9">
    <location>
        <begin position="37"/>
        <end position="478"/>
    </location>
</feature>
<dbReference type="InterPro" id="IPR005828">
    <property type="entry name" value="MFS_sugar_transport-like"/>
</dbReference>
<feature type="transmembrane region" description="Helical" evidence="8">
    <location>
        <begin position="382"/>
        <end position="404"/>
    </location>
</feature>
<dbReference type="NCBIfam" id="TIGR00879">
    <property type="entry name" value="SP"/>
    <property type="match status" value="1"/>
</dbReference>
<protein>
    <submittedName>
        <fullName evidence="10">General substrate transporter</fullName>
    </submittedName>
</protein>
<feature type="transmembrane region" description="Helical" evidence="8">
    <location>
        <begin position="87"/>
        <end position="108"/>
    </location>
</feature>
<sequence>MSFKDRKDDGDSVDVQHIDVLPDGQTRNAINTCLIVTCTVVGAASFLFGFDDKIISPVAALPAFVMKFQGLNSASGAYVLTARNQNLVFSLPLVGSVTGGLLASPLNFRFGRKWPLLLAYVTSIGGGLLQVFAPNLACFVGGRSINGVALGLANATYPLYISEVVPSAIRGRAVSAANILNLAAGVVGTVVVFGTEKINGPLAFQIPLAVQCALPVILFFLTTLLPESPQWLAGKGDMERARRNLRKLRGCSDEAVDNELRVMTISYQNEQELQSQAKFWHIFQPQHLGRTLTAGSFFSLNQISGIILSTTYTTVFLTELGIGNPFSLTIIASCCTLAGTIAAPFVIDRAGRRPTAFVGMAILFVIDAVAGGLAFIQGNSQATMAIAALSFIFNFFWASSFYSLSNLMPSEMATPKLRHHTMSYTVACAQTTAVITTLVVPQLTSADAANLGAKTYLVFAGCMAGIIVFFFFSLPETRGRTFAEIDEMYAAKIPMWKWRSYETSLELRQRVSKGDCNE</sequence>
<evidence type="ECO:0000313" key="10">
    <source>
        <dbReference type="EMBL" id="KAE8132035.1"/>
    </source>
</evidence>
<dbReference type="PANTHER" id="PTHR48022:SF27">
    <property type="entry name" value="MAJOR FACILITATOR SUPERFAMILY (MFS) PROFILE DOMAIN-CONTAINING PROTEIN"/>
    <property type="match status" value="1"/>
</dbReference>
<feature type="transmembrane region" description="Helical" evidence="8">
    <location>
        <begin position="29"/>
        <end position="48"/>
    </location>
</feature>
<evidence type="ECO:0000259" key="9">
    <source>
        <dbReference type="PROSITE" id="PS50850"/>
    </source>
</evidence>
<dbReference type="EMBL" id="ML743642">
    <property type="protein sequence ID" value="KAE8132035.1"/>
    <property type="molecule type" value="Genomic_DNA"/>
</dbReference>
<dbReference type="PANTHER" id="PTHR48022">
    <property type="entry name" value="PLASTIDIC GLUCOSE TRANSPORTER 4"/>
    <property type="match status" value="1"/>
</dbReference>
<dbReference type="RefSeq" id="XP_031908098.1">
    <property type="nucleotide sequence ID" value="XM_032063107.1"/>
</dbReference>
<feature type="transmembrane region" description="Helical" evidence="8">
    <location>
        <begin position="456"/>
        <end position="474"/>
    </location>
</feature>
<organism evidence="10 11">
    <name type="scientific">Aspergillus pseudotamarii</name>
    <dbReference type="NCBI Taxonomy" id="132259"/>
    <lineage>
        <taxon>Eukaryota</taxon>
        <taxon>Fungi</taxon>
        <taxon>Dikarya</taxon>
        <taxon>Ascomycota</taxon>
        <taxon>Pezizomycotina</taxon>
        <taxon>Eurotiomycetes</taxon>
        <taxon>Eurotiomycetidae</taxon>
        <taxon>Eurotiales</taxon>
        <taxon>Aspergillaceae</taxon>
        <taxon>Aspergillus</taxon>
        <taxon>Aspergillus subgen. Circumdati</taxon>
    </lineage>
</organism>
<dbReference type="InterPro" id="IPR020846">
    <property type="entry name" value="MFS_dom"/>
</dbReference>
<evidence type="ECO:0000313" key="11">
    <source>
        <dbReference type="Proteomes" id="UP000325672"/>
    </source>
</evidence>
<feature type="transmembrane region" description="Helical" evidence="8">
    <location>
        <begin position="173"/>
        <end position="194"/>
    </location>
</feature>
<dbReference type="InterPro" id="IPR036259">
    <property type="entry name" value="MFS_trans_sf"/>
</dbReference>
<keyword evidence="11" id="KW-1185">Reference proteome</keyword>
<dbReference type="InterPro" id="IPR003663">
    <property type="entry name" value="Sugar/inositol_transpt"/>
</dbReference>
<feature type="transmembrane region" description="Helical" evidence="8">
    <location>
        <begin position="206"/>
        <end position="225"/>
    </location>
</feature>